<organism evidence="3 4">
    <name type="scientific">Mesorhabditis belari</name>
    <dbReference type="NCBI Taxonomy" id="2138241"/>
    <lineage>
        <taxon>Eukaryota</taxon>
        <taxon>Metazoa</taxon>
        <taxon>Ecdysozoa</taxon>
        <taxon>Nematoda</taxon>
        <taxon>Chromadorea</taxon>
        <taxon>Rhabditida</taxon>
        <taxon>Rhabditina</taxon>
        <taxon>Rhabditomorpha</taxon>
        <taxon>Rhabditoidea</taxon>
        <taxon>Rhabditidae</taxon>
        <taxon>Mesorhabditinae</taxon>
        <taxon>Mesorhabditis</taxon>
    </lineage>
</organism>
<feature type="coiled-coil region" evidence="1">
    <location>
        <begin position="159"/>
        <end position="372"/>
    </location>
</feature>
<dbReference type="InterPro" id="IPR038558">
    <property type="entry name" value="SAS-6_N_sf"/>
</dbReference>
<dbReference type="Pfam" id="PF16531">
    <property type="entry name" value="SAS-6_N"/>
    <property type="match status" value="1"/>
</dbReference>
<keyword evidence="1" id="KW-0175">Coiled coil</keyword>
<evidence type="ECO:0000313" key="4">
    <source>
        <dbReference type="WBParaSite" id="MBELARI_LOCUS5803"/>
    </source>
</evidence>
<accession>A0AAF3FJ75</accession>
<protein>
    <submittedName>
        <fullName evidence="4">Spindle assembly abnormal protein 6 N-terminal domain-containing protein</fullName>
    </submittedName>
</protein>
<feature type="domain" description="Spindle assembly abnormal protein 6 N-terminal" evidence="2">
    <location>
        <begin position="31"/>
        <end position="127"/>
    </location>
</feature>
<reference evidence="4" key="1">
    <citation type="submission" date="2024-02" db="UniProtKB">
        <authorList>
            <consortium name="WormBaseParasite"/>
        </authorList>
    </citation>
    <scope>IDENTIFICATION</scope>
</reference>
<dbReference type="WBParaSite" id="MBELARI_LOCUS5803">
    <property type="protein sequence ID" value="MBELARI_LOCUS5803"/>
    <property type="gene ID" value="MBELARI_LOCUS5803"/>
</dbReference>
<sequence>MSLITEPSTASSYFLDETIPVTLITNGLGIINHVHLRVGERRLPNNDTEVRIEVSRPDDYRFVFANGITRESFAILRDRCNISTDFQSFAKRIVQLIKDRESSTPPLRIDCVIDTKDDTCSLELVSQLPVHISKIDITLRRVVGEELNYHLIDALSRIKEKHRVQFEQERKERKEFEIETKAVADCESKRLREEIERLKEKVSSLETDCRIEADEKETANGALEDIRKDLNDADQEIMELNEEQKFLLEEHDRVLKENERLKKDLKEALHDREIAEAKAEQQRNRAEENGRKLRESNRILKKTLEAVDEEGDENERIEDLVRDNTRKAEAIQTLTNELKKLTETYQQLRLKSEELLEENKQYRRREDTAKKMYGNLAPNRQIPTNHSSTQLVQASPFSFRQHQPAYTPASTNLPLGTFNAKQTTRQTLNPLLATSFHPTGTIETPLRNSPQQQILAKFRGTEAKENQIPGPSGISKQK</sequence>
<evidence type="ECO:0000256" key="1">
    <source>
        <dbReference type="SAM" id="Coils"/>
    </source>
</evidence>
<dbReference type="AlphaFoldDB" id="A0AAF3FJ75"/>
<name>A0AAF3FJ75_9BILA</name>
<proteinExistence type="predicted"/>
<dbReference type="Gene3D" id="2.170.210.20">
    <property type="entry name" value="Spindle assembly abnormal protein 6, N-terminal domain"/>
    <property type="match status" value="1"/>
</dbReference>
<evidence type="ECO:0000259" key="2">
    <source>
        <dbReference type="Pfam" id="PF16531"/>
    </source>
</evidence>
<evidence type="ECO:0000313" key="3">
    <source>
        <dbReference type="Proteomes" id="UP000887575"/>
    </source>
</evidence>
<keyword evidence="3" id="KW-1185">Reference proteome</keyword>
<dbReference type="Proteomes" id="UP000887575">
    <property type="component" value="Unassembled WGS sequence"/>
</dbReference>
<dbReference type="InterPro" id="IPR032396">
    <property type="entry name" value="SAS-6_N"/>
</dbReference>